<feature type="compositionally biased region" description="Low complexity" evidence="1">
    <location>
        <begin position="147"/>
        <end position="193"/>
    </location>
</feature>
<feature type="region of interest" description="Disordered" evidence="1">
    <location>
        <begin position="147"/>
        <end position="273"/>
    </location>
</feature>
<feature type="region of interest" description="Disordered" evidence="1">
    <location>
        <begin position="93"/>
        <end position="122"/>
    </location>
</feature>
<dbReference type="AlphaFoldDB" id="A0A1H4LL50"/>
<feature type="compositionally biased region" description="Low complexity" evidence="1">
    <location>
        <begin position="264"/>
        <end position="273"/>
    </location>
</feature>
<organism evidence="2 3">
    <name type="scientific">Microbacterium hydrocarbonoxydans</name>
    <dbReference type="NCBI Taxonomy" id="273678"/>
    <lineage>
        <taxon>Bacteria</taxon>
        <taxon>Bacillati</taxon>
        <taxon>Actinomycetota</taxon>
        <taxon>Actinomycetes</taxon>
        <taxon>Micrococcales</taxon>
        <taxon>Microbacteriaceae</taxon>
        <taxon>Microbacterium</taxon>
    </lineage>
</organism>
<gene>
    <name evidence="2" type="ORF">SAMN04489807_1829</name>
</gene>
<feature type="region of interest" description="Disordered" evidence="1">
    <location>
        <begin position="380"/>
        <end position="443"/>
    </location>
</feature>
<dbReference type="Proteomes" id="UP000183750">
    <property type="component" value="Unassembled WGS sequence"/>
</dbReference>
<feature type="compositionally biased region" description="Low complexity" evidence="1">
    <location>
        <begin position="233"/>
        <end position="244"/>
    </location>
</feature>
<evidence type="ECO:0000313" key="3">
    <source>
        <dbReference type="Proteomes" id="UP000183750"/>
    </source>
</evidence>
<sequence length="455" mass="42671">MSAVSLVGAMLGAAADGETGSRPVADTGSSFGDALLVAGRELDASEGRGRPEGDADSAADGERPGVTPTPAESHTDAGAMGAALLQLAAQATGAMPGPGASTPGAGVDDDGAMPVPSSGGTALAGSVSNSGAAAQLAPLGAESAVSISTPSTASPSAQAAEAGASATTGAAAVTRPGRASESPTPGAPSASTPAPAPGVTVEAAAGPVGSAPTPGRASTDGSAQAALTPPPVLGAAAAAPTAVEASDDGVTSRDAGEPIPQTTGASASGPVVATASAPPVAPAAGAGASAPVARAVAAQVAPVVVSIAQRPSGTHQLTMTVNPDSLGPVTVRAHISAAGEVRVELSGATDAGRDALRTILTDLRRDLAAVMPHATLSVGGAADASGDRGGQSGAGSAAADQSGTREGSARDGGAREGGDRGRSALRTDGDLDPSASRLIQTTPHAGLGAGLDIFA</sequence>
<reference evidence="3" key="1">
    <citation type="submission" date="2016-10" db="EMBL/GenBank/DDBJ databases">
        <authorList>
            <person name="Varghese N."/>
            <person name="Submissions S."/>
        </authorList>
    </citation>
    <scope>NUCLEOTIDE SEQUENCE [LARGE SCALE GENOMIC DNA]</scope>
    <source>
        <strain evidence="3">DSM 16089</strain>
    </source>
</reference>
<dbReference type="OrthoDB" id="5149615at2"/>
<protein>
    <recommendedName>
        <fullName evidence="4">Flagellar hook-length control protein FliK</fullName>
    </recommendedName>
</protein>
<evidence type="ECO:0000256" key="1">
    <source>
        <dbReference type="SAM" id="MobiDB-lite"/>
    </source>
</evidence>
<dbReference type="EMBL" id="FNSQ01000005">
    <property type="protein sequence ID" value="SEB71371.1"/>
    <property type="molecule type" value="Genomic_DNA"/>
</dbReference>
<feature type="compositionally biased region" description="Basic and acidic residues" evidence="1">
    <location>
        <begin position="40"/>
        <end position="53"/>
    </location>
</feature>
<feature type="compositionally biased region" description="Low complexity" evidence="1">
    <location>
        <begin position="394"/>
        <end position="406"/>
    </location>
</feature>
<dbReference type="InterPro" id="IPR038610">
    <property type="entry name" value="FliK-like_C_sf"/>
</dbReference>
<dbReference type="RefSeq" id="WP_074731722.1">
    <property type="nucleotide sequence ID" value="NZ_FNSQ01000005.1"/>
</dbReference>
<dbReference type="Gene3D" id="3.30.750.140">
    <property type="match status" value="1"/>
</dbReference>
<feature type="region of interest" description="Disordered" evidence="1">
    <location>
        <begin position="36"/>
        <end position="81"/>
    </location>
</feature>
<accession>A0A1H4LL50</accession>
<name>A0A1H4LL50_9MICO</name>
<keyword evidence="3" id="KW-1185">Reference proteome</keyword>
<feature type="compositionally biased region" description="Basic and acidic residues" evidence="1">
    <location>
        <begin position="407"/>
        <end position="429"/>
    </location>
</feature>
<evidence type="ECO:0008006" key="4">
    <source>
        <dbReference type="Google" id="ProtNLM"/>
    </source>
</evidence>
<proteinExistence type="predicted"/>
<evidence type="ECO:0000313" key="2">
    <source>
        <dbReference type="EMBL" id="SEB71371.1"/>
    </source>
</evidence>